<name>A0ACC1HQ46_9FUNG</name>
<organism evidence="1 2">
    <name type="scientific">Spiromyces aspiralis</name>
    <dbReference type="NCBI Taxonomy" id="68401"/>
    <lineage>
        <taxon>Eukaryota</taxon>
        <taxon>Fungi</taxon>
        <taxon>Fungi incertae sedis</taxon>
        <taxon>Zoopagomycota</taxon>
        <taxon>Kickxellomycotina</taxon>
        <taxon>Kickxellomycetes</taxon>
        <taxon>Kickxellales</taxon>
        <taxon>Kickxellaceae</taxon>
        <taxon>Spiromyces</taxon>
    </lineage>
</organism>
<evidence type="ECO:0000313" key="2">
    <source>
        <dbReference type="Proteomes" id="UP001145114"/>
    </source>
</evidence>
<keyword evidence="2" id="KW-1185">Reference proteome</keyword>
<dbReference type="EMBL" id="JAMZIH010002417">
    <property type="protein sequence ID" value="KAJ1677456.1"/>
    <property type="molecule type" value="Genomic_DNA"/>
</dbReference>
<dbReference type="Proteomes" id="UP001145114">
    <property type="component" value="Unassembled WGS sequence"/>
</dbReference>
<accession>A0ACC1HQ46</accession>
<proteinExistence type="predicted"/>
<sequence length="126" mass="13787">LFEDWNILITATDTGMLRWTSLGNAESPGQLYLGHLGQRWPVDIATPTLDSIYTSTISGSFTASPKVIIGSTARTKVFDLREFRTAFNSRALNASGMQNTFPLLWSRSTNSDTLAVAVSEEQVTAL</sequence>
<gene>
    <name evidence="1" type="ORF">EV182_006130</name>
</gene>
<evidence type="ECO:0000313" key="1">
    <source>
        <dbReference type="EMBL" id="KAJ1677456.1"/>
    </source>
</evidence>
<feature type="non-terminal residue" evidence="1">
    <location>
        <position position="1"/>
    </location>
</feature>
<reference evidence="1" key="1">
    <citation type="submission" date="2022-06" db="EMBL/GenBank/DDBJ databases">
        <title>Phylogenomic reconstructions and comparative analyses of Kickxellomycotina fungi.</title>
        <authorList>
            <person name="Reynolds N.K."/>
            <person name="Stajich J.E."/>
            <person name="Barry K."/>
            <person name="Grigoriev I.V."/>
            <person name="Crous P."/>
            <person name="Smith M.E."/>
        </authorList>
    </citation>
    <scope>NUCLEOTIDE SEQUENCE</scope>
    <source>
        <strain evidence="1">RSA 2271</strain>
    </source>
</reference>
<protein>
    <submittedName>
        <fullName evidence="1">Uncharacterized protein</fullName>
    </submittedName>
</protein>
<comment type="caution">
    <text evidence="1">The sequence shown here is derived from an EMBL/GenBank/DDBJ whole genome shotgun (WGS) entry which is preliminary data.</text>
</comment>